<keyword evidence="2" id="KW-0732">Signal</keyword>
<keyword evidence="1" id="KW-0812">Transmembrane</keyword>
<organism evidence="3 4">
    <name type="scientific">Segatella oulorum</name>
    <dbReference type="NCBI Taxonomy" id="28136"/>
    <lineage>
        <taxon>Bacteria</taxon>
        <taxon>Pseudomonadati</taxon>
        <taxon>Bacteroidota</taxon>
        <taxon>Bacteroidia</taxon>
        <taxon>Bacteroidales</taxon>
        <taxon>Prevotellaceae</taxon>
        <taxon>Segatella</taxon>
    </lineage>
</organism>
<keyword evidence="1" id="KW-1133">Transmembrane helix</keyword>
<evidence type="ECO:0000256" key="1">
    <source>
        <dbReference type="SAM" id="Phobius"/>
    </source>
</evidence>
<evidence type="ECO:0000313" key="3">
    <source>
        <dbReference type="EMBL" id="SJZ90252.1"/>
    </source>
</evidence>
<dbReference type="AlphaFoldDB" id="A0A1T4PFI0"/>
<dbReference type="STRING" id="28136.SAMN02745202_01423"/>
<feature type="transmembrane region" description="Helical" evidence="1">
    <location>
        <begin position="333"/>
        <end position="354"/>
    </location>
</feature>
<reference evidence="3 4" key="1">
    <citation type="submission" date="2017-02" db="EMBL/GenBank/DDBJ databases">
        <authorList>
            <person name="Peterson S.W."/>
        </authorList>
    </citation>
    <scope>NUCLEOTIDE SEQUENCE [LARGE SCALE GENOMIC DNA]</scope>
    <source>
        <strain evidence="3 4">ATCC 43324</strain>
    </source>
</reference>
<gene>
    <name evidence="3" type="ORF">SAMN02745202_01423</name>
</gene>
<evidence type="ECO:0000256" key="2">
    <source>
        <dbReference type="SAM" id="SignalP"/>
    </source>
</evidence>
<dbReference type="Proteomes" id="UP000190065">
    <property type="component" value="Unassembled WGS sequence"/>
</dbReference>
<sequence length="358" mass="40795">MKITKLLFAVVAALFAVPLWAQRVQVEQKIDSVSILIGQQAHLSLQVTAPQGARLQWPKLHVPGQLFPGVEILSVEKKSPTVVDGMSVEQRVYTLTSFHEQLYALPPLVVRVNGKPYQGAALALKVLTVPVDTLHPNKFFPPADVQDNPFSWNDWRGIFWLSLLFLVLGISAVYIFICLKRNKPIIARVRIVKRIPAHRKALHAIDEIKANQLVRSEDQKTYYTQLTDAVRQYIQERFGFNAMEMTSSEIIARLQQADDQKGLEELRELFRTADLVKFAKHSALINENDLNLLHAAKFIDETKTDVQETVEKVVEQLSEDEEKTRKNRFTLKALLYVLSIVLMALLAYIAYQWIELIG</sequence>
<dbReference type="RefSeq" id="WP_025070986.1">
    <property type="nucleotide sequence ID" value="NZ_CAUUUB010000135.1"/>
</dbReference>
<name>A0A1T4PFI0_9BACT</name>
<feature type="signal peptide" evidence="2">
    <location>
        <begin position="1"/>
        <end position="21"/>
    </location>
</feature>
<protein>
    <recommendedName>
        <fullName evidence="5">Oxygen tolerance</fullName>
    </recommendedName>
</protein>
<evidence type="ECO:0000313" key="4">
    <source>
        <dbReference type="Proteomes" id="UP000190065"/>
    </source>
</evidence>
<accession>A0A1T4PFI0</accession>
<feature type="transmembrane region" description="Helical" evidence="1">
    <location>
        <begin position="158"/>
        <end position="179"/>
    </location>
</feature>
<dbReference type="eggNOG" id="COG3088">
    <property type="taxonomic scope" value="Bacteria"/>
</dbReference>
<proteinExistence type="predicted"/>
<evidence type="ECO:0008006" key="5">
    <source>
        <dbReference type="Google" id="ProtNLM"/>
    </source>
</evidence>
<feature type="chain" id="PRO_5010553411" description="Oxygen tolerance" evidence="2">
    <location>
        <begin position="22"/>
        <end position="358"/>
    </location>
</feature>
<dbReference type="EMBL" id="FUXK01000014">
    <property type="protein sequence ID" value="SJZ90252.1"/>
    <property type="molecule type" value="Genomic_DNA"/>
</dbReference>
<keyword evidence="1" id="KW-0472">Membrane</keyword>